<gene>
    <name evidence="2" type="ORF">G4L39_05580</name>
</gene>
<dbReference type="AlphaFoldDB" id="A0A6M1RGW9"/>
<feature type="region of interest" description="Disordered" evidence="1">
    <location>
        <begin position="88"/>
        <end position="111"/>
    </location>
</feature>
<comment type="caution">
    <text evidence="2">The sequence shown here is derived from an EMBL/GenBank/DDBJ whole genome shotgun (WGS) entry which is preliminary data.</text>
</comment>
<accession>A0A6M1RGW9</accession>
<proteinExistence type="predicted"/>
<reference evidence="2 3" key="1">
    <citation type="submission" date="2020-02" db="EMBL/GenBank/DDBJ databases">
        <title>Draft genome sequence of Limisphaera ngatamarikiensis NGM72.4T, a thermophilic Verrucomicrobia grouped in subdivision 3.</title>
        <authorList>
            <person name="Carere C.R."/>
            <person name="Steen J."/>
            <person name="Hugenholtz P."/>
            <person name="Stott M.B."/>
        </authorList>
    </citation>
    <scope>NUCLEOTIDE SEQUENCE [LARGE SCALE GENOMIC DNA]</scope>
    <source>
        <strain evidence="2 3">NGM72.4</strain>
    </source>
</reference>
<sequence>MTVDDFKPEMEAAIRAYDRFVVCLERPTQDFERSLRSLVARAIQAYQNRGPGMRHGIALDKHVTVILSVSDTERPLCGIYFNLHSPYHGKPLPKTVKEIHPRAPESGGSGD</sequence>
<dbReference type="Proteomes" id="UP000477311">
    <property type="component" value="Unassembled WGS sequence"/>
</dbReference>
<organism evidence="2 3">
    <name type="scientific">Limisphaera ngatamarikiensis</name>
    <dbReference type="NCBI Taxonomy" id="1324935"/>
    <lineage>
        <taxon>Bacteria</taxon>
        <taxon>Pseudomonadati</taxon>
        <taxon>Verrucomicrobiota</taxon>
        <taxon>Verrucomicrobiia</taxon>
        <taxon>Limisphaerales</taxon>
        <taxon>Limisphaeraceae</taxon>
        <taxon>Limisphaera</taxon>
    </lineage>
</organism>
<dbReference type="EMBL" id="JAAKYA010000032">
    <property type="protein sequence ID" value="NGO38866.1"/>
    <property type="molecule type" value="Genomic_DNA"/>
</dbReference>
<keyword evidence="3" id="KW-1185">Reference proteome</keyword>
<evidence type="ECO:0000313" key="2">
    <source>
        <dbReference type="EMBL" id="NGO38866.1"/>
    </source>
</evidence>
<evidence type="ECO:0000256" key="1">
    <source>
        <dbReference type="SAM" id="MobiDB-lite"/>
    </source>
</evidence>
<evidence type="ECO:0000313" key="3">
    <source>
        <dbReference type="Proteomes" id="UP000477311"/>
    </source>
</evidence>
<protein>
    <submittedName>
        <fullName evidence="2">Uncharacterized protein</fullName>
    </submittedName>
</protein>
<name>A0A6M1RGW9_9BACT</name>
<dbReference type="RefSeq" id="WP_165106565.1">
    <property type="nucleotide sequence ID" value="NZ_JAAKYA010000032.1"/>
</dbReference>